<name>A0A9J6C7J0_POLVA</name>
<evidence type="ECO:0008006" key="4">
    <source>
        <dbReference type="Google" id="ProtNLM"/>
    </source>
</evidence>
<dbReference type="EMBL" id="JADBJN010000002">
    <property type="protein sequence ID" value="KAG5677779.1"/>
    <property type="molecule type" value="Genomic_DNA"/>
</dbReference>
<dbReference type="Proteomes" id="UP001107558">
    <property type="component" value="Chromosome 2"/>
</dbReference>
<comment type="caution">
    <text evidence="2">The sequence shown here is derived from an EMBL/GenBank/DDBJ whole genome shotgun (WGS) entry which is preliminary data.</text>
</comment>
<evidence type="ECO:0000256" key="1">
    <source>
        <dbReference type="SAM" id="SignalP"/>
    </source>
</evidence>
<accession>A0A9J6C7J0</accession>
<sequence length="131" mass="14509">MMNYRTKLNLIAFILILLSVFVVSHPLSGSIRGLQRPTLIQQKLNSKNSFVNTEDESKVPDVIIQQFNQDESTTKKDNTFETKSTSSVIQIDSTTTHKVKSTTTEYTIDYADGDDDDNLSAACIAALCSGK</sequence>
<protein>
    <recommendedName>
        <fullName evidence="4">Secreted protein</fullName>
    </recommendedName>
</protein>
<reference evidence="2" key="1">
    <citation type="submission" date="2021-03" db="EMBL/GenBank/DDBJ databases">
        <title>Chromosome level genome of the anhydrobiotic midge Polypedilum vanderplanki.</title>
        <authorList>
            <person name="Yoshida Y."/>
            <person name="Kikawada T."/>
            <person name="Gusev O."/>
        </authorList>
    </citation>
    <scope>NUCLEOTIDE SEQUENCE</scope>
    <source>
        <strain evidence="2">NIAS01</strain>
        <tissue evidence="2">Whole body or cell culture</tissue>
    </source>
</reference>
<evidence type="ECO:0000313" key="2">
    <source>
        <dbReference type="EMBL" id="KAG5677779.1"/>
    </source>
</evidence>
<keyword evidence="1" id="KW-0732">Signal</keyword>
<dbReference type="AlphaFoldDB" id="A0A9J6C7J0"/>
<feature type="signal peptide" evidence="1">
    <location>
        <begin position="1"/>
        <end position="24"/>
    </location>
</feature>
<evidence type="ECO:0000313" key="3">
    <source>
        <dbReference type="Proteomes" id="UP001107558"/>
    </source>
</evidence>
<organism evidence="2 3">
    <name type="scientific">Polypedilum vanderplanki</name>
    <name type="common">Sleeping chironomid midge</name>
    <dbReference type="NCBI Taxonomy" id="319348"/>
    <lineage>
        <taxon>Eukaryota</taxon>
        <taxon>Metazoa</taxon>
        <taxon>Ecdysozoa</taxon>
        <taxon>Arthropoda</taxon>
        <taxon>Hexapoda</taxon>
        <taxon>Insecta</taxon>
        <taxon>Pterygota</taxon>
        <taxon>Neoptera</taxon>
        <taxon>Endopterygota</taxon>
        <taxon>Diptera</taxon>
        <taxon>Nematocera</taxon>
        <taxon>Chironomoidea</taxon>
        <taxon>Chironomidae</taxon>
        <taxon>Chironominae</taxon>
        <taxon>Polypedilum</taxon>
        <taxon>Polypedilum</taxon>
    </lineage>
</organism>
<keyword evidence="3" id="KW-1185">Reference proteome</keyword>
<gene>
    <name evidence="2" type="ORF">PVAND_007510</name>
</gene>
<proteinExistence type="predicted"/>
<feature type="chain" id="PRO_5039887803" description="Secreted protein" evidence="1">
    <location>
        <begin position="25"/>
        <end position="131"/>
    </location>
</feature>